<comment type="caution">
    <text evidence="1">The sequence shown here is derived from an EMBL/GenBank/DDBJ whole genome shotgun (WGS) entry which is preliminary data.</text>
</comment>
<proteinExistence type="predicted"/>
<dbReference type="EMBL" id="CASHTH010002554">
    <property type="protein sequence ID" value="CAI8031601.1"/>
    <property type="molecule type" value="Genomic_DNA"/>
</dbReference>
<dbReference type="Proteomes" id="UP001174909">
    <property type="component" value="Unassembled WGS sequence"/>
</dbReference>
<evidence type="ECO:0000313" key="1">
    <source>
        <dbReference type="EMBL" id="CAI8031601.1"/>
    </source>
</evidence>
<keyword evidence="2" id="KW-1185">Reference proteome</keyword>
<dbReference type="AlphaFoldDB" id="A0AA35WWP6"/>
<evidence type="ECO:0000313" key="2">
    <source>
        <dbReference type="Proteomes" id="UP001174909"/>
    </source>
</evidence>
<accession>A0AA35WWP6</accession>
<gene>
    <name evidence="1" type="ORF">GBAR_LOCUS17936</name>
</gene>
<protein>
    <submittedName>
        <fullName evidence="1">Uncharacterized protein</fullName>
    </submittedName>
</protein>
<reference evidence="1" key="1">
    <citation type="submission" date="2023-03" db="EMBL/GenBank/DDBJ databases">
        <authorList>
            <person name="Steffen K."/>
            <person name="Cardenas P."/>
        </authorList>
    </citation>
    <scope>NUCLEOTIDE SEQUENCE</scope>
</reference>
<organism evidence="1 2">
    <name type="scientific">Geodia barretti</name>
    <name type="common">Barrett's horny sponge</name>
    <dbReference type="NCBI Taxonomy" id="519541"/>
    <lineage>
        <taxon>Eukaryota</taxon>
        <taxon>Metazoa</taxon>
        <taxon>Porifera</taxon>
        <taxon>Demospongiae</taxon>
        <taxon>Heteroscleromorpha</taxon>
        <taxon>Tetractinellida</taxon>
        <taxon>Astrophorina</taxon>
        <taxon>Geodiidae</taxon>
        <taxon>Geodia</taxon>
    </lineage>
</organism>
<sequence>MDRVSRGVSRSLNAFLDTLTSARASGHQVVCIQCHGRVSSESYLTTHAKGFKLDFCSRKCGHSYWYEYGQHQKTPPAVPQGPRTCRLPGCNKPCFVEGTRVHDYCGRSHAQQANAVAAGAVAGPQTYGSHSCHSVYGPIYFYNRGEPYYEFTNFYEIMV</sequence>
<name>A0AA35WWP6_GEOBA</name>